<dbReference type="GO" id="GO:0016787">
    <property type="term" value="F:hydrolase activity"/>
    <property type="evidence" value="ECO:0007669"/>
    <property type="project" value="UniProtKB-KW"/>
</dbReference>
<proteinExistence type="predicted"/>
<name>A0A1T0CMF8_9GAMM</name>
<dbReference type="Proteomes" id="UP000189800">
    <property type="component" value="Unassembled WGS sequence"/>
</dbReference>
<keyword evidence="2" id="KW-0378">Hydrolase</keyword>
<dbReference type="Gene3D" id="3.40.50.1820">
    <property type="entry name" value="alpha/beta hydrolase"/>
    <property type="match status" value="1"/>
</dbReference>
<evidence type="ECO:0000313" key="3">
    <source>
        <dbReference type="Proteomes" id="UP000189800"/>
    </source>
</evidence>
<accession>A0A1T0CMF8</accession>
<dbReference type="OrthoDB" id="869379at2"/>
<comment type="caution">
    <text evidence="2">The sequence shown here is derived from an EMBL/GenBank/DDBJ whole genome shotgun (WGS) entry which is preliminary data.</text>
</comment>
<dbReference type="InterPro" id="IPR029058">
    <property type="entry name" value="AB_hydrolase_fold"/>
</dbReference>
<dbReference type="AlphaFoldDB" id="A0A1T0CMF8"/>
<dbReference type="PANTHER" id="PTHR37946:SF1">
    <property type="entry name" value="SLL1969 PROTEIN"/>
    <property type="match status" value="1"/>
</dbReference>
<feature type="chain" id="PRO_5012752283" evidence="1">
    <location>
        <begin position="22"/>
        <end position="716"/>
    </location>
</feature>
<dbReference type="PROSITE" id="PS51257">
    <property type="entry name" value="PROKAR_LIPOPROTEIN"/>
    <property type="match status" value="1"/>
</dbReference>
<dbReference type="SUPFAM" id="SSF53474">
    <property type="entry name" value="alpha/beta-Hydrolases"/>
    <property type="match status" value="1"/>
</dbReference>
<evidence type="ECO:0000313" key="2">
    <source>
        <dbReference type="EMBL" id="OOS23526.1"/>
    </source>
</evidence>
<sequence>MVMVRRLACLLGVSLTLFGCAHLTPPKQNAAKLMAQTRSSIVTGTSVSASTRSSLLSSGYEQDSCMNEFADCIDGIKALSLGKDSRQTLAVLAELYYTKAQQLSAMDDCRMALDREPIDPNYANAPPSQDELLAKKQAQQTCTSNYRDTLYHALKHSYAYLFYQHLQQSIVSNTHLASDTDARIQDIYHLSINDIVRELYAQERGAFASATQFHYGLDKPTIEPVFNQVTFNKVVTTDDNQPTTLTLSLENNPYYLSKLAKGGQHVFSDLVSAYDARLSKLDVNSRRFGLGVSFVGSIGDRYTAQISQSLGQSQSAQPTPNDPQYQARIHQMGHVLLTAIIIPKGNTLDEVLGAREFDGYFFNPQQHKEIKLFDTSYPLAANFSAGYALWLSENQLKQLSILNMLAKKDSIALPQLFMLEPYDPNQKVVIMLHGLASSPTTWVNLTNTLLSDPELNERYQVWQIAYSTNLPILENRYQIAKLIEHSFASVDPTGDDVASHNAILIGHSMGGVISRLMVSDDELMPKLQQLESKDQRKLYNQMSYAQKQALEQRFTLNALPQVDTAVFLSAPFRGTDYADRWFTRAARRIIHLPLDLTQMVGNTLMNLGEDDNSVLGSLYLQNGASQLSDRSSFVALTKDVQIHPKVAYHTIMGDNKGIHQAGDSVGDKISDGIVPYSSSHLDGATSETIITGSHNIHENPKTILQLRKILYAHLEK</sequence>
<protein>
    <submittedName>
        <fullName evidence="2">Alpha/beta hydrolase</fullName>
    </submittedName>
</protein>
<dbReference type="RefSeq" id="WP_078254207.1">
    <property type="nucleotide sequence ID" value="NZ_MUYU01000015.1"/>
</dbReference>
<gene>
    <name evidence="2" type="ORF">B0680_06060</name>
</gene>
<dbReference type="STRING" id="470453.B0680_06060"/>
<keyword evidence="3" id="KW-1185">Reference proteome</keyword>
<evidence type="ECO:0000256" key="1">
    <source>
        <dbReference type="SAM" id="SignalP"/>
    </source>
</evidence>
<reference evidence="2 3" key="1">
    <citation type="submission" date="2017-02" db="EMBL/GenBank/DDBJ databases">
        <title>Draft genome sequence of Moraxella pluranimalium CCUG 54913T type strain.</title>
        <authorList>
            <person name="Salva-Serra F."/>
            <person name="Engstrom-Jakobsson H."/>
            <person name="Thorell K."/>
            <person name="Jaen-Luchoro D."/>
            <person name="Gonzales-Siles L."/>
            <person name="Karlsson R."/>
            <person name="Yazdan S."/>
            <person name="Boulund F."/>
            <person name="Johnning A."/>
            <person name="Engstrand L."/>
            <person name="Kristiansson E."/>
            <person name="Moore E."/>
        </authorList>
    </citation>
    <scope>NUCLEOTIDE SEQUENCE [LARGE SCALE GENOMIC DNA]</scope>
    <source>
        <strain evidence="2 3">CCUG 54913</strain>
    </source>
</reference>
<keyword evidence="1" id="KW-0732">Signal</keyword>
<dbReference type="EMBL" id="MUYU01000015">
    <property type="protein sequence ID" value="OOS23526.1"/>
    <property type="molecule type" value="Genomic_DNA"/>
</dbReference>
<dbReference type="PANTHER" id="PTHR37946">
    <property type="entry name" value="SLL1969 PROTEIN"/>
    <property type="match status" value="1"/>
</dbReference>
<organism evidence="2 3">
    <name type="scientific">Moraxella pluranimalium</name>
    <dbReference type="NCBI Taxonomy" id="470453"/>
    <lineage>
        <taxon>Bacteria</taxon>
        <taxon>Pseudomonadati</taxon>
        <taxon>Pseudomonadota</taxon>
        <taxon>Gammaproteobacteria</taxon>
        <taxon>Moraxellales</taxon>
        <taxon>Moraxellaceae</taxon>
        <taxon>Moraxella</taxon>
    </lineage>
</organism>
<feature type="signal peptide" evidence="1">
    <location>
        <begin position="1"/>
        <end position="21"/>
    </location>
</feature>